<dbReference type="InterPro" id="IPR003737">
    <property type="entry name" value="GlcNAc_PI_deacetylase-related"/>
</dbReference>
<organism evidence="2">
    <name type="scientific">Streptomyces sp. R33</name>
    <dbReference type="NCBI Taxonomy" id="3238629"/>
    <lineage>
        <taxon>Bacteria</taxon>
        <taxon>Bacillati</taxon>
        <taxon>Actinomycetota</taxon>
        <taxon>Actinomycetes</taxon>
        <taxon>Kitasatosporales</taxon>
        <taxon>Streptomycetaceae</taxon>
        <taxon>Streptomyces</taxon>
    </lineage>
</organism>
<evidence type="ECO:0000256" key="1">
    <source>
        <dbReference type="ARBA" id="ARBA00022833"/>
    </source>
</evidence>
<reference evidence="2" key="1">
    <citation type="submission" date="2024-08" db="EMBL/GenBank/DDBJ databases">
        <authorList>
            <person name="Yu S.T."/>
        </authorList>
    </citation>
    <scope>NUCLEOTIDE SEQUENCE</scope>
    <source>
        <strain evidence="2">R33</strain>
    </source>
</reference>
<proteinExistence type="predicted"/>
<dbReference type="PANTHER" id="PTHR12993:SF26">
    <property type="entry name" value="1D-MYO-INOSITOL 2-ACETAMIDO-2-DEOXY-ALPHA-D-GLUCOPYRANOSIDE DEACETYLASE"/>
    <property type="match status" value="1"/>
</dbReference>
<accession>A0AB39YEB2</accession>
<dbReference type="PANTHER" id="PTHR12993">
    <property type="entry name" value="N-ACETYLGLUCOSAMINYL-PHOSPHATIDYLINOSITOL DE-N-ACETYLASE-RELATED"/>
    <property type="match status" value="1"/>
</dbReference>
<dbReference type="RefSeq" id="WP_369779865.1">
    <property type="nucleotide sequence ID" value="NZ_CP165727.1"/>
</dbReference>
<dbReference type="GO" id="GO:0016137">
    <property type="term" value="P:glycoside metabolic process"/>
    <property type="evidence" value="ECO:0007669"/>
    <property type="project" value="UniProtKB-ARBA"/>
</dbReference>
<dbReference type="Gene3D" id="3.40.50.10320">
    <property type="entry name" value="LmbE-like"/>
    <property type="match status" value="1"/>
</dbReference>
<dbReference type="GO" id="GO:0016811">
    <property type="term" value="F:hydrolase activity, acting on carbon-nitrogen (but not peptide) bonds, in linear amides"/>
    <property type="evidence" value="ECO:0007669"/>
    <property type="project" value="TreeGrafter"/>
</dbReference>
<name>A0AB39YEB2_9ACTN</name>
<dbReference type="Pfam" id="PF02585">
    <property type="entry name" value="PIG-L"/>
    <property type="match status" value="1"/>
</dbReference>
<keyword evidence="2" id="KW-0378">Hydrolase</keyword>
<gene>
    <name evidence="2" type="ORF">AB5J51_38085</name>
</gene>
<dbReference type="InterPro" id="IPR024078">
    <property type="entry name" value="LmbE-like_dom_sf"/>
</dbReference>
<dbReference type="AlphaFoldDB" id="A0AB39YEB2"/>
<dbReference type="EMBL" id="CP165727">
    <property type="protein sequence ID" value="XDV68328.1"/>
    <property type="molecule type" value="Genomic_DNA"/>
</dbReference>
<protein>
    <submittedName>
        <fullName evidence="2">PIG-L deacetylase family protein</fullName>
        <ecNumber evidence="2">3.5.1.-</ecNumber>
    </submittedName>
</protein>
<evidence type="ECO:0000313" key="2">
    <source>
        <dbReference type="EMBL" id="XDV68328.1"/>
    </source>
</evidence>
<dbReference type="SUPFAM" id="SSF102588">
    <property type="entry name" value="LmbE-like"/>
    <property type="match status" value="1"/>
</dbReference>
<sequence length="258" mass="27346">MTTPSPLPSLLAVCAHPDDEALVAGGVLAQHAAAGARTAVVTATWAPDSLRAAELAHALHLLGAGKPRMLGFADLRVPDSAPGRPRLCDVPQEEAAERLVSHVRAFRPQVIVTHDAFGSGHPDHVRTHEVVLQAVRTAGIEGLCPQAGPSWRPSAVYGASHPRSESDALAGLLSTVGKRVHTVPDEMVHAAVDIRPWLDRKLAAIMAHASEVARERSLPGLLARLPKPEREAIVATEFFTRLDAGHSPGPSRLKVLTV</sequence>
<keyword evidence="1" id="KW-0862">Zinc</keyword>
<dbReference type="EC" id="3.5.1.-" evidence="2"/>